<gene>
    <name evidence="2" type="ORF">NC653_006640</name>
</gene>
<protein>
    <submittedName>
        <fullName evidence="2">Uncharacterized protein</fullName>
    </submittedName>
</protein>
<organism evidence="2 3">
    <name type="scientific">Populus alba x Populus x berolinensis</name>
    <dbReference type="NCBI Taxonomy" id="444605"/>
    <lineage>
        <taxon>Eukaryota</taxon>
        <taxon>Viridiplantae</taxon>
        <taxon>Streptophyta</taxon>
        <taxon>Embryophyta</taxon>
        <taxon>Tracheophyta</taxon>
        <taxon>Spermatophyta</taxon>
        <taxon>Magnoliopsida</taxon>
        <taxon>eudicotyledons</taxon>
        <taxon>Gunneridae</taxon>
        <taxon>Pentapetalae</taxon>
        <taxon>rosids</taxon>
        <taxon>fabids</taxon>
        <taxon>Malpighiales</taxon>
        <taxon>Salicaceae</taxon>
        <taxon>Saliceae</taxon>
        <taxon>Populus</taxon>
    </lineage>
</organism>
<name>A0AAD6RFB1_9ROSI</name>
<reference evidence="2" key="1">
    <citation type="journal article" date="2023" name="Mol. Ecol. Resour.">
        <title>Chromosome-level genome assembly of a triploid poplar Populus alba 'Berolinensis'.</title>
        <authorList>
            <person name="Chen S."/>
            <person name="Yu Y."/>
            <person name="Wang X."/>
            <person name="Wang S."/>
            <person name="Zhang T."/>
            <person name="Zhou Y."/>
            <person name="He R."/>
            <person name="Meng N."/>
            <person name="Wang Y."/>
            <person name="Liu W."/>
            <person name="Liu Z."/>
            <person name="Liu J."/>
            <person name="Guo Q."/>
            <person name="Huang H."/>
            <person name="Sederoff R.R."/>
            <person name="Wang G."/>
            <person name="Qu G."/>
            <person name="Chen S."/>
        </authorList>
    </citation>
    <scope>NUCLEOTIDE SEQUENCE</scope>
    <source>
        <strain evidence="2">SC-2020</strain>
    </source>
</reference>
<comment type="caution">
    <text evidence="2">The sequence shown here is derived from an EMBL/GenBank/DDBJ whole genome shotgun (WGS) entry which is preliminary data.</text>
</comment>
<dbReference type="EMBL" id="JAQIZT010000002">
    <property type="protein sequence ID" value="KAJ7007667.1"/>
    <property type="molecule type" value="Genomic_DNA"/>
</dbReference>
<evidence type="ECO:0000313" key="2">
    <source>
        <dbReference type="EMBL" id="KAJ7007667.1"/>
    </source>
</evidence>
<dbReference type="AlphaFoldDB" id="A0AAD6RFB1"/>
<keyword evidence="3" id="KW-1185">Reference proteome</keyword>
<dbReference type="Proteomes" id="UP001164929">
    <property type="component" value="Chromosome 2"/>
</dbReference>
<feature type="region of interest" description="Disordered" evidence="1">
    <location>
        <begin position="1"/>
        <end position="37"/>
    </location>
</feature>
<accession>A0AAD6RFB1</accession>
<sequence length="60" mass="6680">MERTTVNARWGASPPRSSLAMENRSAQDGQYQRAGLRRGKREGLYVPFRSSIHQDSGGVC</sequence>
<evidence type="ECO:0000256" key="1">
    <source>
        <dbReference type="SAM" id="MobiDB-lite"/>
    </source>
</evidence>
<proteinExistence type="predicted"/>
<evidence type="ECO:0000313" key="3">
    <source>
        <dbReference type="Proteomes" id="UP001164929"/>
    </source>
</evidence>